<dbReference type="OrthoDB" id="2391332at2759"/>
<dbReference type="EMBL" id="CAJVPZ010080372">
    <property type="protein sequence ID" value="CAG8807645.1"/>
    <property type="molecule type" value="Genomic_DNA"/>
</dbReference>
<feature type="compositionally biased region" description="Acidic residues" evidence="1">
    <location>
        <begin position="62"/>
        <end position="78"/>
    </location>
</feature>
<organism evidence="2 3">
    <name type="scientific">Racocetra fulgida</name>
    <dbReference type="NCBI Taxonomy" id="60492"/>
    <lineage>
        <taxon>Eukaryota</taxon>
        <taxon>Fungi</taxon>
        <taxon>Fungi incertae sedis</taxon>
        <taxon>Mucoromycota</taxon>
        <taxon>Glomeromycotina</taxon>
        <taxon>Glomeromycetes</taxon>
        <taxon>Diversisporales</taxon>
        <taxon>Gigasporaceae</taxon>
        <taxon>Racocetra</taxon>
    </lineage>
</organism>
<evidence type="ECO:0000256" key="1">
    <source>
        <dbReference type="SAM" id="MobiDB-lite"/>
    </source>
</evidence>
<gene>
    <name evidence="2" type="ORF">RFULGI_LOCUS18406</name>
</gene>
<accession>A0A9N9K1L8</accession>
<protein>
    <submittedName>
        <fullName evidence="2">4733_t:CDS:1</fullName>
    </submittedName>
</protein>
<reference evidence="2" key="1">
    <citation type="submission" date="2021-06" db="EMBL/GenBank/DDBJ databases">
        <authorList>
            <person name="Kallberg Y."/>
            <person name="Tangrot J."/>
            <person name="Rosling A."/>
        </authorList>
    </citation>
    <scope>NUCLEOTIDE SEQUENCE</scope>
    <source>
        <strain evidence="2">IN212</strain>
    </source>
</reference>
<feature type="compositionally biased region" description="Polar residues" evidence="1">
    <location>
        <begin position="46"/>
        <end position="61"/>
    </location>
</feature>
<name>A0A9N9K1L8_9GLOM</name>
<feature type="region of interest" description="Disordered" evidence="1">
    <location>
        <begin position="46"/>
        <end position="80"/>
    </location>
</feature>
<proteinExistence type="predicted"/>
<keyword evidence="3" id="KW-1185">Reference proteome</keyword>
<evidence type="ECO:0000313" key="2">
    <source>
        <dbReference type="EMBL" id="CAG8807645.1"/>
    </source>
</evidence>
<sequence length="160" mass="18682">SQKVLQMAQLRATINYYHRHKEVEMSIEKYKQNNVAPPLPVIDKSTNLHDNNSISAFNETSGEMEELDNETEESDSEYESINNSNNWDEIMRHWIDMISEEDLTDDEELAKFDININVNNVEPNQNINYKDHPAINNDAKWEIQTLFKDDIPVPPFISDL</sequence>
<comment type="caution">
    <text evidence="2">The sequence shown here is derived from an EMBL/GenBank/DDBJ whole genome shotgun (WGS) entry which is preliminary data.</text>
</comment>
<feature type="non-terminal residue" evidence="2">
    <location>
        <position position="1"/>
    </location>
</feature>
<evidence type="ECO:0000313" key="3">
    <source>
        <dbReference type="Proteomes" id="UP000789396"/>
    </source>
</evidence>
<dbReference type="AlphaFoldDB" id="A0A9N9K1L8"/>
<dbReference type="Proteomes" id="UP000789396">
    <property type="component" value="Unassembled WGS sequence"/>
</dbReference>